<protein>
    <submittedName>
        <fullName evidence="1">Uncharacterized protein</fullName>
    </submittedName>
</protein>
<evidence type="ECO:0000313" key="1">
    <source>
        <dbReference type="EMBL" id="CAH2084844.1"/>
    </source>
</evidence>
<name>A0AAU9TB93_EUPED</name>
<sequence length="126" mass="14707">MYPGVEHFNSNIKWKFDDSPCTEDDEMPNIEHNLDRIRSLSEEKNFNAYSIKENDNLLEVEVNDVIEDDSDDLKDFNNSVRECYDEKSDYGITHKFSRNSSLSNRELDVIKESSRSSSDTEVTLTR</sequence>
<comment type="caution">
    <text evidence="1">The sequence shown here is derived from an EMBL/GenBank/DDBJ whole genome shotgun (WGS) entry which is preliminary data.</text>
</comment>
<dbReference type="AlphaFoldDB" id="A0AAU9TB93"/>
<dbReference type="EMBL" id="CAKOGL010000003">
    <property type="protein sequence ID" value="CAH2084844.1"/>
    <property type="molecule type" value="Genomic_DNA"/>
</dbReference>
<gene>
    <name evidence="1" type="ORF">EEDITHA_LOCUS1378</name>
</gene>
<accession>A0AAU9TB93</accession>
<proteinExistence type="predicted"/>
<evidence type="ECO:0000313" key="2">
    <source>
        <dbReference type="Proteomes" id="UP001153954"/>
    </source>
</evidence>
<organism evidence="1 2">
    <name type="scientific">Euphydryas editha</name>
    <name type="common">Edith's checkerspot</name>
    <dbReference type="NCBI Taxonomy" id="104508"/>
    <lineage>
        <taxon>Eukaryota</taxon>
        <taxon>Metazoa</taxon>
        <taxon>Ecdysozoa</taxon>
        <taxon>Arthropoda</taxon>
        <taxon>Hexapoda</taxon>
        <taxon>Insecta</taxon>
        <taxon>Pterygota</taxon>
        <taxon>Neoptera</taxon>
        <taxon>Endopterygota</taxon>
        <taxon>Lepidoptera</taxon>
        <taxon>Glossata</taxon>
        <taxon>Ditrysia</taxon>
        <taxon>Papilionoidea</taxon>
        <taxon>Nymphalidae</taxon>
        <taxon>Nymphalinae</taxon>
        <taxon>Euphydryas</taxon>
    </lineage>
</organism>
<keyword evidence="2" id="KW-1185">Reference proteome</keyword>
<reference evidence="1" key="1">
    <citation type="submission" date="2022-03" db="EMBL/GenBank/DDBJ databases">
        <authorList>
            <person name="Tunstrom K."/>
        </authorList>
    </citation>
    <scope>NUCLEOTIDE SEQUENCE</scope>
</reference>
<dbReference type="Proteomes" id="UP001153954">
    <property type="component" value="Unassembled WGS sequence"/>
</dbReference>